<dbReference type="PROSITE" id="PS00061">
    <property type="entry name" value="ADH_SHORT"/>
    <property type="match status" value="1"/>
</dbReference>
<dbReference type="Proteomes" id="UP000053958">
    <property type="component" value="Unassembled WGS sequence"/>
</dbReference>
<keyword evidence="2" id="KW-0521">NADP</keyword>
<dbReference type="InterPro" id="IPR036291">
    <property type="entry name" value="NAD(P)-bd_dom_sf"/>
</dbReference>
<keyword evidence="5" id="KW-0812">Transmembrane</keyword>
<dbReference type="AlphaFoldDB" id="A0A0F4YLU7"/>
<organism evidence="6 7">
    <name type="scientific">Rasamsonia emersonii (strain ATCC 16479 / CBS 393.64 / IMI 116815)</name>
    <dbReference type="NCBI Taxonomy" id="1408163"/>
    <lineage>
        <taxon>Eukaryota</taxon>
        <taxon>Fungi</taxon>
        <taxon>Dikarya</taxon>
        <taxon>Ascomycota</taxon>
        <taxon>Pezizomycotina</taxon>
        <taxon>Eurotiomycetes</taxon>
        <taxon>Eurotiomycetidae</taxon>
        <taxon>Eurotiales</taxon>
        <taxon>Trichocomaceae</taxon>
        <taxon>Rasamsonia</taxon>
    </lineage>
</organism>
<dbReference type="PRINTS" id="PR00081">
    <property type="entry name" value="GDHRDH"/>
</dbReference>
<evidence type="ECO:0000313" key="7">
    <source>
        <dbReference type="Proteomes" id="UP000053958"/>
    </source>
</evidence>
<feature type="transmembrane region" description="Helical" evidence="5">
    <location>
        <begin position="37"/>
        <end position="58"/>
    </location>
</feature>
<dbReference type="PRINTS" id="PR00080">
    <property type="entry name" value="SDRFAMILY"/>
</dbReference>
<protein>
    <submittedName>
        <fullName evidence="6">Degradation of 2</fullName>
        <ecNumber evidence="6">1.1.-.-</ecNumber>
    </submittedName>
</protein>
<dbReference type="PANTHER" id="PTHR24321:SF12">
    <property type="entry name" value="SHORT-CHAIN DEHYDROGENASE_REDUCTASE FAMILY, PUTATIVE (AFU_ORTHOLOGUE AFUA_5G14340)-RELATED"/>
    <property type="match status" value="1"/>
</dbReference>
<keyword evidence="7" id="KW-1185">Reference proteome</keyword>
<dbReference type="EMBL" id="LASV01000365">
    <property type="protein sequence ID" value="KKA19252.1"/>
    <property type="molecule type" value="Genomic_DNA"/>
</dbReference>
<proteinExistence type="inferred from homology"/>
<keyword evidence="3 6" id="KW-0560">Oxidoreductase</keyword>
<gene>
    <name evidence="6" type="ORF">T310_6791</name>
</gene>
<dbReference type="GO" id="GO:0016491">
    <property type="term" value="F:oxidoreductase activity"/>
    <property type="evidence" value="ECO:0007669"/>
    <property type="project" value="UniProtKB-KW"/>
</dbReference>
<comment type="caution">
    <text evidence="6">The sequence shown here is derived from an EMBL/GenBank/DDBJ whole genome shotgun (WGS) entry which is preliminary data.</text>
</comment>
<comment type="similarity">
    <text evidence="1">Belongs to the short-chain dehydrogenases/reductases (SDR) family.</text>
</comment>
<dbReference type="InterPro" id="IPR020904">
    <property type="entry name" value="Sc_DH/Rdtase_CS"/>
</dbReference>
<dbReference type="PANTHER" id="PTHR24321">
    <property type="entry name" value="DEHYDROGENASES, SHORT CHAIN"/>
    <property type="match status" value="1"/>
</dbReference>
<keyword evidence="5" id="KW-0472">Membrane</keyword>
<dbReference type="EC" id="1.1.-.-" evidence="6"/>
<feature type="compositionally biased region" description="Basic residues" evidence="4">
    <location>
        <begin position="165"/>
        <end position="178"/>
    </location>
</feature>
<dbReference type="STRING" id="1408163.A0A0F4YLU7"/>
<feature type="region of interest" description="Disordered" evidence="4">
    <location>
        <begin position="165"/>
        <end position="188"/>
    </location>
</feature>
<evidence type="ECO:0000256" key="5">
    <source>
        <dbReference type="SAM" id="Phobius"/>
    </source>
</evidence>
<dbReference type="Pfam" id="PF13561">
    <property type="entry name" value="adh_short_C2"/>
    <property type="match status" value="1"/>
</dbReference>
<evidence type="ECO:0000256" key="3">
    <source>
        <dbReference type="ARBA" id="ARBA00023002"/>
    </source>
</evidence>
<dbReference type="SUPFAM" id="SSF51735">
    <property type="entry name" value="NAD(P)-binding Rossmann-fold domains"/>
    <property type="match status" value="1"/>
</dbReference>
<name>A0A0F4YLU7_RASE3</name>
<keyword evidence="5" id="KW-1133">Transmembrane helix</keyword>
<accession>A0A0F4YLU7</accession>
<evidence type="ECO:0000256" key="4">
    <source>
        <dbReference type="SAM" id="MobiDB-lite"/>
    </source>
</evidence>
<evidence type="ECO:0000256" key="2">
    <source>
        <dbReference type="ARBA" id="ARBA00022857"/>
    </source>
</evidence>
<dbReference type="OrthoDB" id="5840532at2759"/>
<sequence length="908" mass="98216">MASLSPEEIQALLEGPAATPPPGVSVNLDDPPNHRTAARTALMICFVIATLAVILLVYTKAVMVRSFRLSDWSFRWLLCAVLADHHYCSRRGSVESTPERLRDPAPVSRVICAGGVDKHNVLGLPLAHLDQLALLPHQYVSGDLFVQAPPKSVEPPDHIGVLHRHARPQCRRERHQRRLRSDSTHPAAADDLAAAHGCAASDRRLSRLPDRDFRLRLIHHPARLRDPSVSTPQQHFPLSLPDGPMDDPRAGVRHRRCMHARDAAVLPEPQGQCAVLASGRLAAGSAGSLVAAQLEDVLALLTGQPQSTATMYRSTSTEIAREFHDGNFARLTRDTMSSRPGRWQGCQRCPAVRGNQLCNHFLTEDPCPDRNEANACRCNHGLLPCLCPARRGAETPAGWGNHAVRCFPICRESHRPLDGRSDCRETPTASPSFLFETTARLQAISLSLITRLSITMASTLTLGGGFALVTGAAAGIGKETAFAFAEAGVEGVIFADLNKAQAESAAEESKTYAQNPNFRAVVVEVDIVDEAAVQNMVEVAVKEFGRIDYCVHCAGVGNLSGATVDNIKTDVFDQAVAVNIRGTMLVLRAVSKAMAAQEPRTHVSRRARHSSTPRSLGRGAIVTLASVNGHVPAPGMTPYTSSKHAVIGITKTAALDNIKHQIRVNAVCPSWTDTPMLQASLQRVPQLGPIIQRFSPAGRPATTEEVVDYILFLCSPSASYINGTSLLIDAGLTLTAHGAGNLCTRLDINLPCTCSSLIPTSSRSSPSSLGLGTNKDFLIRIRLSICNSSRIRIICILRNNFANPSRCRIFVYSEMLSDDNTSLLGIYSSAMQSVVSGTQRPHRYFILGYVNCFSGPSLNLNENKGALQVANCAEDRCNHCWIADGDCVDPINRAQSIGSDQIDAHRPQ</sequence>
<evidence type="ECO:0000256" key="1">
    <source>
        <dbReference type="ARBA" id="ARBA00006484"/>
    </source>
</evidence>
<dbReference type="GeneID" id="25319076"/>
<reference evidence="6 7" key="1">
    <citation type="submission" date="2015-04" db="EMBL/GenBank/DDBJ databases">
        <authorList>
            <person name="Heijne W.H."/>
            <person name="Fedorova N.D."/>
            <person name="Nierman W.C."/>
            <person name="Vollebregt A.W."/>
            <person name="Zhao Z."/>
            <person name="Wu L."/>
            <person name="Kumar M."/>
            <person name="Stam H."/>
            <person name="van den Berg M.A."/>
            <person name="Pel H.J."/>
        </authorList>
    </citation>
    <scope>NUCLEOTIDE SEQUENCE [LARGE SCALE GENOMIC DNA]</scope>
    <source>
        <strain evidence="6 7">CBS 393.64</strain>
    </source>
</reference>
<dbReference type="CDD" id="cd05233">
    <property type="entry name" value="SDR_c"/>
    <property type="match status" value="1"/>
</dbReference>
<dbReference type="FunFam" id="3.40.50.720:FF:000084">
    <property type="entry name" value="Short-chain dehydrogenase reductase"/>
    <property type="match status" value="1"/>
</dbReference>
<dbReference type="InterPro" id="IPR002347">
    <property type="entry name" value="SDR_fam"/>
</dbReference>
<dbReference type="RefSeq" id="XP_013325864.1">
    <property type="nucleotide sequence ID" value="XM_013470410.1"/>
</dbReference>
<dbReference type="Gene3D" id="3.40.50.720">
    <property type="entry name" value="NAD(P)-binding Rossmann-like Domain"/>
    <property type="match status" value="1"/>
</dbReference>
<evidence type="ECO:0000313" key="6">
    <source>
        <dbReference type="EMBL" id="KKA19252.1"/>
    </source>
</evidence>
<feature type="region of interest" description="Disordered" evidence="4">
    <location>
        <begin position="225"/>
        <end position="247"/>
    </location>
</feature>